<dbReference type="EMBL" id="JABSTU010000005">
    <property type="protein sequence ID" value="KAH8031533.1"/>
    <property type="molecule type" value="Genomic_DNA"/>
</dbReference>
<comment type="caution">
    <text evidence="1">The sequence shown here is derived from an EMBL/GenBank/DDBJ whole genome shotgun (WGS) entry which is preliminary data.</text>
</comment>
<organism evidence="1 2">
    <name type="scientific">Rhipicephalus microplus</name>
    <name type="common">Cattle tick</name>
    <name type="synonym">Boophilus microplus</name>
    <dbReference type="NCBI Taxonomy" id="6941"/>
    <lineage>
        <taxon>Eukaryota</taxon>
        <taxon>Metazoa</taxon>
        <taxon>Ecdysozoa</taxon>
        <taxon>Arthropoda</taxon>
        <taxon>Chelicerata</taxon>
        <taxon>Arachnida</taxon>
        <taxon>Acari</taxon>
        <taxon>Parasitiformes</taxon>
        <taxon>Ixodida</taxon>
        <taxon>Ixodoidea</taxon>
        <taxon>Ixodidae</taxon>
        <taxon>Rhipicephalinae</taxon>
        <taxon>Rhipicephalus</taxon>
        <taxon>Boophilus</taxon>
    </lineage>
</organism>
<sequence>MEAQHGAAVRMFNVSALCLERLHALLGLEHEVGGSIEEQRRAMYVQAASLRLAYESLLASFGEVALDPDFRALWPEAQKTFFVRFCLLSCDADQKPKPLSPRADCLLPLHTAPEFAEVFECASRDDFVFNGCPL</sequence>
<reference evidence="1" key="2">
    <citation type="submission" date="2021-09" db="EMBL/GenBank/DDBJ databases">
        <authorList>
            <person name="Jia N."/>
            <person name="Wang J."/>
            <person name="Shi W."/>
            <person name="Du L."/>
            <person name="Sun Y."/>
            <person name="Zhan W."/>
            <person name="Jiang J."/>
            <person name="Wang Q."/>
            <person name="Zhang B."/>
            <person name="Ji P."/>
            <person name="Sakyi L.B."/>
            <person name="Cui X."/>
            <person name="Yuan T."/>
            <person name="Jiang B."/>
            <person name="Yang W."/>
            <person name="Lam T.T.-Y."/>
            <person name="Chang Q."/>
            <person name="Ding S."/>
            <person name="Wang X."/>
            <person name="Zhu J."/>
            <person name="Ruan X."/>
            <person name="Zhao L."/>
            <person name="Wei J."/>
            <person name="Que T."/>
            <person name="Du C."/>
            <person name="Cheng J."/>
            <person name="Dai P."/>
            <person name="Han X."/>
            <person name="Huang E."/>
            <person name="Gao Y."/>
            <person name="Liu J."/>
            <person name="Shao H."/>
            <person name="Ye R."/>
            <person name="Li L."/>
            <person name="Wei W."/>
            <person name="Wang X."/>
            <person name="Wang C."/>
            <person name="Huo Q."/>
            <person name="Li W."/>
            <person name="Guo W."/>
            <person name="Chen H."/>
            <person name="Chen S."/>
            <person name="Zhou L."/>
            <person name="Zhou L."/>
            <person name="Ni X."/>
            <person name="Tian J."/>
            <person name="Zhou Y."/>
            <person name="Sheng Y."/>
            <person name="Liu T."/>
            <person name="Pan Y."/>
            <person name="Xia L."/>
            <person name="Li J."/>
            <person name="Zhao F."/>
            <person name="Cao W."/>
        </authorList>
    </citation>
    <scope>NUCLEOTIDE SEQUENCE</scope>
    <source>
        <strain evidence="1">Rmic-2018</strain>
        <tissue evidence="1">Larvae</tissue>
    </source>
</reference>
<gene>
    <name evidence="1" type="ORF">HPB51_018979</name>
</gene>
<keyword evidence="2" id="KW-1185">Reference proteome</keyword>
<reference evidence="1" key="1">
    <citation type="journal article" date="2020" name="Cell">
        <title>Large-Scale Comparative Analyses of Tick Genomes Elucidate Their Genetic Diversity and Vector Capacities.</title>
        <authorList>
            <consortium name="Tick Genome and Microbiome Consortium (TIGMIC)"/>
            <person name="Jia N."/>
            <person name="Wang J."/>
            <person name="Shi W."/>
            <person name="Du L."/>
            <person name="Sun Y."/>
            <person name="Zhan W."/>
            <person name="Jiang J.F."/>
            <person name="Wang Q."/>
            <person name="Zhang B."/>
            <person name="Ji P."/>
            <person name="Bell-Sakyi L."/>
            <person name="Cui X.M."/>
            <person name="Yuan T.T."/>
            <person name="Jiang B.G."/>
            <person name="Yang W.F."/>
            <person name="Lam T.T."/>
            <person name="Chang Q.C."/>
            <person name="Ding S.J."/>
            <person name="Wang X.J."/>
            <person name="Zhu J.G."/>
            <person name="Ruan X.D."/>
            <person name="Zhao L."/>
            <person name="Wei J.T."/>
            <person name="Ye R.Z."/>
            <person name="Que T.C."/>
            <person name="Du C.H."/>
            <person name="Zhou Y.H."/>
            <person name="Cheng J.X."/>
            <person name="Dai P.F."/>
            <person name="Guo W.B."/>
            <person name="Han X.H."/>
            <person name="Huang E.J."/>
            <person name="Li L.F."/>
            <person name="Wei W."/>
            <person name="Gao Y.C."/>
            <person name="Liu J.Z."/>
            <person name="Shao H.Z."/>
            <person name="Wang X."/>
            <person name="Wang C.C."/>
            <person name="Yang T.C."/>
            <person name="Huo Q.B."/>
            <person name="Li W."/>
            <person name="Chen H.Y."/>
            <person name="Chen S.E."/>
            <person name="Zhou L.G."/>
            <person name="Ni X.B."/>
            <person name="Tian J.H."/>
            <person name="Sheng Y."/>
            <person name="Liu T."/>
            <person name="Pan Y.S."/>
            <person name="Xia L.Y."/>
            <person name="Li J."/>
            <person name="Zhao F."/>
            <person name="Cao W.C."/>
        </authorList>
    </citation>
    <scope>NUCLEOTIDE SEQUENCE</scope>
    <source>
        <strain evidence="1">Rmic-2018</strain>
    </source>
</reference>
<evidence type="ECO:0000313" key="1">
    <source>
        <dbReference type="EMBL" id="KAH8031533.1"/>
    </source>
</evidence>
<dbReference type="AlphaFoldDB" id="A0A9J6EBV2"/>
<evidence type="ECO:0000313" key="2">
    <source>
        <dbReference type="Proteomes" id="UP000821866"/>
    </source>
</evidence>
<name>A0A9J6EBV2_RHIMP</name>
<proteinExistence type="predicted"/>
<accession>A0A9J6EBV2</accession>
<protein>
    <submittedName>
        <fullName evidence="1">Uncharacterized protein</fullName>
    </submittedName>
</protein>
<dbReference type="Proteomes" id="UP000821866">
    <property type="component" value="Chromosome 3"/>
</dbReference>